<keyword evidence="2" id="KW-0489">Methyltransferase</keyword>
<keyword evidence="3" id="KW-1185">Reference proteome</keyword>
<dbReference type="Proteomes" id="UP000223071">
    <property type="component" value="Unassembled WGS sequence"/>
</dbReference>
<sequence length="275" mass="31537">MTLTPLAQPPIDLRPWYDRWERQQETYIPLRETRFQVMLDIVEHIVGPAPRVLDLLSGPGAISARVLQRFPQATVVALDLDPVLIAIGKSAHGDGGGRLSWLEANVKDPDWVNALPPGNFDAVLSTTAIHWLDAGDIIELYRALAARIRPGGVFMNGDQMRFPPRDTALRGLTETMRQLHERRMVELGSETWEGWWAGLRKLPELAELFEERDRRFRWRNIERERAIGSRRDDASPRELVHTTFTVHRAALLDAGFREAEQIWQVYDNRILLAVR</sequence>
<evidence type="ECO:0000313" key="3">
    <source>
        <dbReference type="Proteomes" id="UP000223071"/>
    </source>
</evidence>
<dbReference type="RefSeq" id="WP_098504374.1">
    <property type="nucleotide sequence ID" value="NZ_PDJQ01000001.1"/>
</dbReference>
<dbReference type="SUPFAM" id="SSF53335">
    <property type="entry name" value="S-adenosyl-L-methionine-dependent methyltransferases"/>
    <property type="match status" value="1"/>
</dbReference>
<feature type="domain" description="Methyltransferase" evidence="1">
    <location>
        <begin position="52"/>
        <end position="152"/>
    </location>
</feature>
<comment type="caution">
    <text evidence="2">The sequence shown here is derived from an EMBL/GenBank/DDBJ whole genome shotgun (WGS) entry which is preliminary data.</text>
</comment>
<protein>
    <submittedName>
        <fullName evidence="2">Ubiquinone/menaquinone biosynthesis C-methylase UbiE</fullName>
    </submittedName>
</protein>
<name>A0A2A9HIL7_TEPT2</name>
<accession>A0A2A9HIL7</accession>
<evidence type="ECO:0000259" key="1">
    <source>
        <dbReference type="Pfam" id="PF13649"/>
    </source>
</evidence>
<evidence type="ECO:0000313" key="2">
    <source>
        <dbReference type="EMBL" id="PFG75031.1"/>
    </source>
</evidence>
<keyword evidence="2" id="KW-0808">Transferase</keyword>
<gene>
    <name evidence="2" type="ORF">A9A59_2291</name>
</gene>
<proteinExistence type="predicted"/>
<dbReference type="GO" id="GO:0032259">
    <property type="term" value="P:methylation"/>
    <property type="evidence" value="ECO:0007669"/>
    <property type="project" value="UniProtKB-KW"/>
</dbReference>
<dbReference type="AlphaFoldDB" id="A0A2A9HIL7"/>
<dbReference type="InterPro" id="IPR029063">
    <property type="entry name" value="SAM-dependent_MTases_sf"/>
</dbReference>
<keyword evidence="2" id="KW-0830">Ubiquinone</keyword>
<dbReference type="Gene3D" id="3.40.50.150">
    <property type="entry name" value="Vaccinia Virus protein VP39"/>
    <property type="match status" value="1"/>
</dbReference>
<reference evidence="2 3" key="1">
    <citation type="submission" date="2017-09" db="EMBL/GenBank/DDBJ databases">
        <title>Sequencing the genomes of two abundant thermophiles in Great Basin hot springs: Thermocrinis jamiesonii and novel Chloroflexi Thermoflexus hugenholtzii.</title>
        <authorList>
            <person name="Hedlund B."/>
        </authorList>
    </citation>
    <scope>NUCLEOTIDE SEQUENCE [LARGE SCALE GENOMIC DNA]</scope>
    <source>
        <strain evidence="2 3">G233</strain>
    </source>
</reference>
<dbReference type="EMBL" id="PDJQ01000001">
    <property type="protein sequence ID" value="PFG75031.1"/>
    <property type="molecule type" value="Genomic_DNA"/>
</dbReference>
<organism evidence="2 3">
    <name type="scientific">Tepidiforma thermophila (strain KCTC 52669 / CGMCC 1.13589 / G233)</name>
    <dbReference type="NCBI Taxonomy" id="2761530"/>
    <lineage>
        <taxon>Bacteria</taxon>
        <taxon>Bacillati</taxon>
        <taxon>Chloroflexota</taxon>
        <taxon>Tepidiformia</taxon>
        <taxon>Tepidiformales</taxon>
        <taxon>Tepidiformaceae</taxon>
        <taxon>Tepidiforma</taxon>
    </lineage>
</organism>
<dbReference type="GO" id="GO:0008168">
    <property type="term" value="F:methyltransferase activity"/>
    <property type="evidence" value="ECO:0007669"/>
    <property type="project" value="UniProtKB-KW"/>
</dbReference>
<dbReference type="PANTHER" id="PTHR43591">
    <property type="entry name" value="METHYLTRANSFERASE"/>
    <property type="match status" value="1"/>
</dbReference>
<dbReference type="CDD" id="cd02440">
    <property type="entry name" value="AdoMet_MTases"/>
    <property type="match status" value="1"/>
</dbReference>
<dbReference type="Pfam" id="PF13649">
    <property type="entry name" value="Methyltransf_25"/>
    <property type="match status" value="1"/>
</dbReference>
<dbReference type="InterPro" id="IPR041698">
    <property type="entry name" value="Methyltransf_25"/>
</dbReference>